<evidence type="ECO:0000313" key="2">
    <source>
        <dbReference type="Proteomes" id="UP001519460"/>
    </source>
</evidence>
<name>A0ABD0KV52_9CAEN</name>
<organism evidence="1 2">
    <name type="scientific">Batillaria attramentaria</name>
    <dbReference type="NCBI Taxonomy" id="370345"/>
    <lineage>
        <taxon>Eukaryota</taxon>
        <taxon>Metazoa</taxon>
        <taxon>Spiralia</taxon>
        <taxon>Lophotrochozoa</taxon>
        <taxon>Mollusca</taxon>
        <taxon>Gastropoda</taxon>
        <taxon>Caenogastropoda</taxon>
        <taxon>Sorbeoconcha</taxon>
        <taxon>Cerithioidea</taxon>
        <taxon>Batillariidae</taxon>
        <taxon>Batillaria</taxon>
    </lineage>
</organism>
<dbReference type="Proteomes" id="UP001519460">
    <property type="component" value="Unassembled WGS sequence"/>
</dbReference>
<reference evidence="1 2" key="1">
    <citation type="journal article" date="2023" name="Sci. Data">
        <title>Genome assembly of the Korean intertidal mud-creeper Batillaria attramentaria.</title>
        <authorList>
            <person name="Patra A.K."/>
            <person name="Ho P.T."/>
            <person name="Jun S."/>
            <person name="Lee S.J."/>
            <person name="Kim Y."/>
            <person name="Won Y.J."/>
        </authorList>
    </citation>
    <scope>NUCLEOTIDE SEQUENCE [LARGE SCALE GENOMIC DNA]</scope>
    <source>
        <strain evidence="1">Wonlab-2016</strain>
    </source>
</reference>
<keyword evidence="2" id="KW-1185">Reference proteome</keyword>
<gene>
    <name evidence="1" type="ORF">BaRGS_00017850</name>
</gene>
<accession>A0ABD0KV52</accession>
<comment type="caution">
    <text evidence="1">The sequence shown here is derived from an EMBL/GenBank/DDBJ whole genome shotgun (WGS) entry which is preliminary data.</text>
</comment>
<sequence length="175" mass="19292">MRLQFYPTTCFSGRSVPQLATDTVSYSDHRDWSGYNSQYEELGVFDCEQVLHGGNCYTGAAGCAISSSSALLLLEQRDAGLSTTSLHKEHWTPSCNPQEGKSANTESFFPSGNLVTDLFVLPSGSTLVYPTSLILGPSHFQNSKAELQNLTRLTPRPHWRRVHASHTTNAQQPPF</sequence>
<dbReference type="AlphaFoldDB" id="A0ABD0KV52"/>
<evidence type="ECO:0000313" key="1">
    <source>
        <dbReference type="EMBL" id="KAK7490978.1"/>
    </source>
</evidence>
<proteinExistence type="predicted"/>
<dbReference type="EMBL" id="JACVVK020000121">
    <property type="protein sequence ID" value="KAK7490978.1"/>
    <property type="molecule type" value="Genomic_DNA"/>
</dbReference>
<protein>
    <submittedName>
        <fullName evidence="1">Uncharacterized protein</fullName>
    </submittedName>
</protein>